<feature type="compositionally biased region" description="Low complexity" evidence="2">
    <location>
        <begin position="337"/>
        <end position="347"/>
    </location>
</feature>
<dbReference type="SMART" id="SM00248">
    <property type="entry name" value="ANK"/>
    <property type="match status" value="4"/>
</dbReference>
<dbReference type="SUPFAM" id="SSF57850">
    <property type="entry name" value="RING/U-box"/>
    <property type="match status" value="1"/>
</dbReference>
<dbReference type="OrthoDB" id="424220at2759"/>
<evidence type="ECO:0000313" key="4">
    <source>
        <dbReference type="EMBL" id="KAA0157145.1"/>
    </source>
</evidence>
<dbReference type="Pfam" id="PF04564">
    <property type="entry name" value="U-box"/>
    <property type="match status" value="1"/>
</dbReference>
<feature type="compositionally biased region" description="Low complexity" evidence="2">
    <location>
        <begin position="266"/>
        <end position="281"/>
    </location>
</feature>
<evidence type="ECO:0000313" key="11">
    <source>
        <dbReference type="Proteomes" id="UP000325113"/>
    </source>
</evidence>
<feature type="compositionally biased region" description="Pro residues" evidence="2">
    <location>
        <begin position="366"/>
        <end position="375"/>
    </location>
</feature>
<feature type="repeat" description="ANK" evidence="1">
    <location>
        <begin position="69"/>
        <end position="101"/>
    </location>
</feature>
<dbReference type="Gene3D" id="1.25.40.20">
    <property type="entry name" value="Ankyrin repeat-containing domain"/>
    <property type="match status" value="2"/>
</dbReference>
<dbReference type="PANTHER" id="PTHR46573:SF1">
    <property type="entry name" value="WD REPEAT, SAM AND U-BOX DOMAIN-CONTAINING PROTEIN 1"/>
    <property type="match status" value="1"/>
</dbReference>
<evidence type="ECO:0000313" key="6">
    <source>
        <dbReference type="EMBL" id="KAA0168983.1"/>
    </source>
</evidence>
<dbReference type="EMBL" id="VLTN01000002">
    <property type="protein sequence ID" value="KAA0157145.1"/>
    <property type="molecule type" value="Genomic_DNA"/>
</dbReference>
<dbReference type="Pfam" id="PF12796">
    <property type="entry name" value="Ank_2"/>
    <property type="match status" value="1"/>
</dbReference>
<dbReference type="EMBL" id="VLTL01000113">
    <property type="protein sequence ID" value="KAA0160212.1"/>
    <property type="molecule type" value="Genomic_DNA"/>
</dbReference>
<feature type="region of interest" description="Disordered" evidence="2">
    <location>
        <begin position="359"/>
        <end position="399"/>
    </location>
</feature>
<dbReference type="Proteomes" id="UP000324907">
    <property type="component" value="Unassembled WGS sequence"/>
</dbReference>
<dbReference type="GO" id="GO:0004842">
    <property type="term" value="F:ubiquitin-protein transferase activity"/>
    <property type="evidence" value="ECO:0007669"/>
    <property type="project" value="InterPro"/>
</dbReference>
<evidence type="ECO:0000256" key="1">
    <source>
        <dbReference type="PROSITE-ProRule" id="PRU00023"/>
    </source>
</evidence>
<feature type="region of interest" description="Disordered" evidence="2">
    <location>
        <begin position="266"/>
        <end position="347"/>
    </location>
</feature>
<dbReference type="InterPro" id="IPR002110">
    <property type="entry name" value="Ankyrin_rpt"/>
</dbReference>
<keyword evidence="1" id="KW-0040">ANK repeat</keyword>
<comment type="caution">
    <text evidence="4">The sequence shown here is derived from an EMBL/GenBank/DDBJ whole genome shotgun (WGS) entry which is preliminary data.</text>
</comment>
<gene>
    <name evidence="7" type="ORF">FNF27_01876</name>
    <name evidence="5" type="ORF">FNF28_05529</name>
    <name evidence="4" type="ORF">FNF29_00497</name>
    <name evidence="6" type="ORF">FNF31_00144</name>
</gene>
<evidence type="ECO:0000259" key="3">
    <source>
        <dbReference type="PROSITE" id="PS51698"/>
    </source>
</evidence>
<evidence type="ECO:0000313" key="9">
    <source>
        <dbReference type="Proteomes" id="UP000323011"/>
    </source>
</evidence>
<dbReference type="PRINTS" id="PR01415">
    <property type="entry name" value="ANKYRIN"/>
</dbReference>
<dbReference type="Proteomes" id="UP000322899">
    <property type="component" value="Unassembled WGS sequence"/>
</dbReference>
<feature type="region of interest" description="Disordered" evidence="2">
    <location>
        <begin position="466"/>
        <end position="492"/>
    </location>
</feature>
<dbReference type="GO" id="GO:0016567">
    <property type="term" value="P:protein ubiquitination"/>
    <property type="evidence" value="ECO:0007669"/>
    <property type="project" value="InterPro"/>
</dbReference>
<dbReference type="InterPro" id="IPR003613">
    <property type="entry name" value="Ubox_domain"/>
</dbReference>
<organism evidence="4 9">
    <name type="scientific">Cafeteria roenbergensis</name>
    <name type="common">Marine flagellate</name>
    <dbReference type="NCBI Taxonomy" id="33653"/>
    <lineage>
        <taxon>Eukaryota</taxon>
        <taxon>Sar</taxon>
        <taxon>Stramenopiles</taxon>
        <taxon>Bigyra</taxon>
        <taxon>Opalozoa</taxon>
        <taxon>Bicosoecida</taxon>
        <taxon>Cafeteriaceae</taxon>
        <taxon>Cafeteria</taxon>
    </lineage>
</organism>
<reference evidence="8 9" key="1">
    <citation type="submission" date="2019-07" db="EMBL/GenBank/DDBJ databases">
        <title>Genomes of Cafeteria roenbergensis.</title>
        <authorList>
            <person name="Fischer M.G."/>
            <person name="Hackl T."/>
            <person name="Roman M."/>
        </authorList>
    </citation>
    <scope>NUCLEOTIDE SEQUENCE [LARGE SCALE GENOMIC DNA]</scope>
    <source>
        <strain evidence="4 9">BVI</strain>
        <strain evidence="6 11">Cflag</strain>
        <strain evidence="7 8">E4-10P</strain>
        <strain evidence="5 10">RCC970-E3</strain>
    </source>
</reference>
<protein>
    <recommendedName>
        <fullName evidence="3">U-box domain-containing protein</fullName>
    </recommendedName>
</protein>
<evidence type="ECO:0000313" key="10">
    <source>
        <dbReference type="Proteomes" id="UP000324907"/>
    </source>
</evidence>
<sequence>MGNDASSQLRLAARHGNFEEMRAALAKGGDINSGGTKGLTALHRAAHAGNLEVVLFLLNNGACELQDFHGDTPAHSAAKAGHAAVMKVLLERGSDPFIRNRRGRRAVHEAMRHGHAATVRCIEEGVCPFRAHVVRRQSGFFGLFASETPLWLVVHRARPHDNRAVDRRANRVIMYSNKAAASAYLEMENAIVASESAGASAGVTRVQLKNASVDVTLDMLTHVADWLRIVLSPAFGRGTGPAFDEHGALVLPSFVTRENVHFVDAAASGPPAPAGGASSPAGAPPAASPLPGGAPRPRAVAPPASTSGFTRVMMPDEQPSHDAQDSGASAVPPPSAPDHAPAAPFGAAPAPAMAYPSYLDHASEGPAPPVPPPPTDYASAAAVPRAESPAPMDDSDAPNELLCPITLELMRDPVIAADGHTYEREAITAWLEARETSPKTGEDLPDKRLIPNHVLRGQVIAWTEARSSSKAAAAGEDDGSPGEAIAVPPPAM</sequence>
<dbReference type="AlphaFoldDB" id="A0A5A8CVT5"/>
<name>A0A5A8CVT5_CAFRO</name>
<dbReference type="PROSITE" id="PS51698">
    <property type="entry name" value="U_BOX"/>
    <property type="match status" value="1"/>
</dbReference>
<evidence type="ECO:0000256" key="2">
    <source>
        <dbReference type="SAM" id="MobiDB-lite"/>
    </source>
</evidence>
<dbReference type="Proteomes" id="UP000325113">
    <property type="component" value="Unassembled WGS sequence"/>
</dbReference>
<feature type="domain" description="U-box" evidence="3">
    <location>
        <begin position="396"/>
        <end position="469"/>
    </location>
</feature>
<feature type="compositionally biased region" description="Pro residues" evidence="2">
    <location>
        <begin position="282"/>
        <end position="294"/>
    </location>
</feature>
<dbReference type="EMBL" id="VLTO01000007">
    <property type="protein sequence ID" value="KAA0176595.1"/>
    <property type="molecule type" value="Genomic_DNA"/>
</dbReference>
<dbReference type="SUPFAM" id="SSF48403">
    <property type="entry name" value="Ankyrin repeat"/>
    <property type="match status" value="1"/>
</dbReference>
<dbReference type="InterPro" id="IPR013083">
    <property type="entry name" value="Znf_RING/FYVE/PHD"/>
</dbReference>
<dbReference type="Proteomes" id="UP000323011">
    <property type="component" value="Unassembled WGS sequence"/>
</dbReference>
<proteinExistence type="predicted"/>
<keyword evidence="9" id="KW-1185">Reference proteome</keyword>
<evidence type="ECO:0000313" key="7">
    <source>
        <dbReference type="EMBL" id="KAA0176595.1"/>
    </source>
</evidence>
<feature type="compositionally biased region" description="Low complexity" evidence="2">
    <location>
        <begin position="295"/>
        <end position="305"/>
    </location>
</feature>
<dbReference type="Gene3D" id="3.30.40.10">
    <property type="entry name" value="Zinc/RING finger domain, C3HC4 (zinc finger)"/>
    <property type="match status" value="1"/>
</dbReference>
<evidence type="ECO:0000313" key="8">
    <source>
        <dbReference type="Proteomes" id="UP000322899"/>
    </source>
</evidence>
<dbReference type="InterPro" id="IPR052085">
    <property type="entry name" value="WD-SAM-U-box"/>
</dbReference>
<dbReference type="CDD" id="cd16655">
    <property type="entry name" value="RING-Ubox_WDSUB1-like"/>
    <property type="match status" value="1"/>
</dbReference>
<dbReference type="InterPro" id="IPR036770">
    <property type="entry name" value="Ankyrin_rpt-contain_sf"/>
</dbReference>
<evidence type="ECO:0000313" key="5">
    <source>
        <dbReference type="EMBL" id="KAA0160212.1"/>
    </source>
</evidence>
<dbReference type="PROSITE" id="PS50088">
    <property type="entry name" value="ANK_REPEAT"/>
    <property type="match status" value="2"/>
</dbReference>
<feature type="repeat" description="ANK" evidence="1">
    <location>
        <begin position="37"/>
        <end position="62"/>
    </location>
</feature>
<accession>A0A5A8CVT5</accession>
<dbReference type="EMBL" id="VLTM01000001">
    <property type="protein sequence ID" value="KAA0168983.1"/>
    <property type="molecule type" value="Genomic_DNA"/>
</dbReference>
<dbReference type="PROSITE" id="PS50297">
    <property type="entry name" value="ANK_REP_REGION"/>
    <property type="match status" value="2"/>
</dbReference>
<dbReference type="PANTHER" id="PTHR46573">
    <property type="entry name" value="WD REPEAT, SAM AND U-BOX DOMAIN-CONTAINING PROTEIN 1"/>
    <property type="match status" value="1"/>
</dbReference>
<dbReference type="SMART" id="SM00504">
    <property type="entry name" value="Ubox"/>
    <property type="match status" value="1"/>
</dbReference>